<evidence type="ECO:0000313" key="2">
    <source>
        <dbReference type="Proteomes" id="UP000198221"/>
    </source>
</evidence>
<sequence>MESAGGQRAGVRGWLQDLWLVAIYDDVPDDEVRRWWNCKETDLLGVLVDLAPGLRLGTIVTADGDPPSATQRVSSLMFLRGTCPEEFEPDAREPYVMPLLDAGLRAALLATFAPRPDDHPLMAAAPVDALAAFLDEHDGARLLTHTPTEAVEVLLTEQSRGGG</sequence>
<proteinExistence type="predicted"/>
<dbReference type="RefSeq" id="WP_089013621.1">
    <property type="nucleotide sequence ID" value="NZ_LT607754.1"/>
</dbReference>
<keyword evidence="2" id="KW-1185">Reference proteome</keyword>
<protein>
    <submittedName>
        <fullName evidence="1">Uncharacterized protein</fullName>
    </submittedName>
</protein>
<name>A0A1C5J3X5_9ACTN</name>
<reference evidence="2" key="1">
    <citation type="submission" date="2016-06" db="EMBL/GenBank/DDBJ databases">
        <authorList>
            <person name="Varghese N."/>
            <person name="Submissions Spin"/>
        </authorList>
    </citation>
    <scope>NUCLEOTIDE SEQUENCE [LARGE SCALE GENOMIC DNA]</scope>
    <source>
        <strain evidence="2">DSM 43819</strain>
    </source>
</reference>
<dbReference type="EMBL" id="LT607754">
    <property type="protein sequence ID" value="SCG65280.1"/>
    <property type="molecule type" value="Genomic_DNA"/>
</dbReference>
<dbReference type="Proteomes" id="UP000198221">
    <property type="component" value="Chromosome I"/>
</dbReference>
<gene>
    <name evidence="1" type="ORF">GA0070613_3968</name>
</gene>
<evidence type="ECO:0000313" key="1">
    <source>
        <dbReference type="EMBL" id="SCG65280.1"/>
    </source>
</evidence>
<organism evidence="1 2">
    <name type="scientific">Micromonospora inositola</name>
    <dbReference type="NCBI Taxonomy" id="47865"/>
    <lineage>
        <taxon>Bacteria</taxon>
        <taxon>Bacillati</taxon>
        <taxon>Actinomycetota</taxon>
        <taxon>Actinomycetes</taxon>
        <taxon>Micromonosporales</taxon>
        <taxon>Micromonosporaceae</taxon>
        <taxon>Micromonospora</taxon>
    </lineage>
</organism>
<accession>A0A1C5J3X5</accession>
<dbReference type="OrthoDB" id="5195453at2"/>
<dbReference type="AlphaFoldDB" id="A0A1C5J3X5"/>